<keyword evidence="2" id="KW-1185">Reference proteome</keyword>
<evidence type="ECO:0000313" key="1">
    <source>
        <dbReference type="EMBL" id="KAI7998609.1"/>
    </source>
</evidence>
<dbReference type="Proteomes" id="UP001060215">
    <property type="component" value="Chromosome 10"/>
</dbReference>
<accession>A0ACC0GCQ1</accession>
<evidence type="ECO:0000313" key="2">
    <source>
        <dbReference type="Proteomes" id="UP001060215"/>
    </source>
</evidence>
<organism evidence="1 2">
    <name type="scientific">Camellia lanceoleosa</name>
    <dbReference type="NCBI Taxonomy" id="1840588"/>
    <lineage>
        <taxon>Eukaryota</taxon>
        <taxon>Viridiplantae</taxon>
        <taxon>Streptophyta</taxon>
        <taxon>Embryophyta</taxon>
        <taxon>Tracheophyta</taxon>
        <taxon>Spermatophyta</taxon>
        <taxon>Magnoliopsida</taxon>
        <taxon>eudicotyledons</taxon>
        <taxon>Gunneridae</taxon>
        <taxon>Pentapetalae</taxon>
        <taxon>asterids</taxon>
        <taxon>Ericales</taxon>
        <taxon>Theaceae</taxon>
        <taxon>Camellia</taxon>
    </lineage>
</organism>
<dbReference type="EMBL" id="CM045767">
    <property type="protein sequence ID" value="KAI7998609.1"/>
    <property type="molecule type" value="Genomic_DNA"/>
</dbReference>
<gene>
    <name evidence="1" type="ORF">LOK49_LG10G00944</name>
</gene>
<sequence length="99" mass="11309">MVESCGRIGKIDENGHLQFTQMVINQTNLLQYYNGPLLSGKISINLIWYGKFNPTRRTIISEVIISLLLPHLKPNPLLQPGGRQPRKEMHFSLVRKLGK</sequence>
<reference evidence="1 2" key="1">
    <citation type="journal article" date="2022" name="Plant J.">
        <title>Chromosome-level genome of Camellia lanceoleosa provides a valuable resource for understanding genome evolution and self-incompatibility.</title>
        <authorList>
            <person name="Gong W."/>
            <person name="Xiao S."/>
            <person name="Wang L."/>
            <person name="Liao Z."/>
            <person name="Chang Y."/>
            <person name="Mo W."/>
            <person name="Hu G."/>
            <person name="Li W."/>
            <person name="Zhao G."/>
            <person name="Zhu H."/>
            <person name="Hu X."/>
            <person name="Ji K."/>
            <person name="Xiang X."/>
            <person name="Song Q."/>
            <person name="Yuan D."/>
            <person name="Jin S."/>
            <person name="Zhang L."/>
        </authorList>
    </citation>
    <scope>NUCLEOTIDE SEQUENCE [LARGE SCALE GENOMIC DNA]</scope>
    <source>
        <strain evidence="1">SQ_2022a</strain>
    </source>
</reference>
<name>A0ACC0GCQ1_9ERIC</name>
<proteinExistence type="predicted"/>
<protein>
    <submittedName>
        <fullName evidence="1">Protein EXORDIUM</fullName>
    </submittedName>
</protein>
<comment type="caution">
    <text evidence="1">The sequence shown here is derived from an EMBL/GenBank/DDBJ whole genome shotgun (WGS) entry which is preliminary data.</text>
</comment>